<keyword evidence="5" id="KW-0963">Cytoplasm</keyword>
<feature type="binding site" evidence="6">
    <location>
        <position position="125"/>
    </location>
    <ligand>
        <name>L-histidine</name>
        <dbReference type="ChEBI" id="CHEBI:57595"/>
    </ligand>
</feature>
<dbReference type="HAMAP" id="MF_00127">
    <property type="entry name" value="His_tRNA_synth"/>
    <property type="match status" value="1"/>
</dbReference>
<evidence type="ECO:0000313" key="9">
    <source>
        <dbReference type="EMBL" id="WYY00383.1"/>
    </source>
</evidence>
<evidence type="ECO:0000313" key="10">
    <source>
        <dbReference type="Proteomes" id="UP001451606"/>
    </source>
</evidence>
<dbReference type="InterPro" id="IPR004154">
    <property type="entry name" value="Anticodon-bd"/>
</dbReference>
<dbReference type="PIRSF" id="PIRSF001549">
    <property type="entry name" value="His-tRNA_synth"/>
    <property type="match status" value="1"/>
</dbReference>
<dbReference type="GO" id="GO:0004821">
    <property type="term" value="F:histidine-tRNA ligase activity"/>
    <property type="evidence" value="ECO:0007669"/>
    <property type="project" value="UniProtKB-UniRule"/>
</dbReference>
<dbReference type="Pfam" id="PF13393">
    <property type="entry name" value="tRNA-synt_His"/>
    <property type="match status" value="1"/>
</dbReference>
<dbReference type="Gene3D" id="3.40.50.800">
    <property type="entry name" value="Anticodon-binding domain"/>
    <property type="match status" value="1"/>
</dbReference>
<keyword evidence="5" id="KW-0030">Aminoacyl-tRNA synthetase</keyword>
<evidence type="ECO:0000259" key="8">
    <source>
        <dbReference type="Pfam" id="PF13393"/>
    </source>
</evidence>
<dbReference type="KEGG" id="omr:OXIME_000953"/>
<dbReference type="EC" id="6.1.1.21" evidence="5"/>
<name>A0AAX4NHB5_9ARCH</name>
<evidence type="ECO:0000259" key="7">
    <source>
        <dbReference type="Pfam" id="PF03129"/>
    </source>
</evidence>
<dbReference type="InterPro" id="IPR015807">
    <property type="entry name" value="His-tRNA-ligase"/>
</dbReference>
<dbReference type="Gene3D" id="3.30.930.10">
    <property type="entry name" value="Bira Bifunctional Protein, Domain 2"/>
    <property type="match status" value="1"/>
</dbReference>
<feature type="binding site" evidence="6">
    <location>
        <begin position="78"/>
        <end position="80"/>
    </location>
    <ligand>
        <name>L-histidine</name>
        <dbReference type="ChEBI" id="CHEBI:57595"/>
    </ligand>
</feature>
<feature type="binding site" evidence="6">
    <location>
        <position position="121"/>
    </location>
    <ligand>
        <name>L-histidine</name>
        <dbReference type="ChEBI" id="CHEBI:57595"/>
    </ligand>
</feature>
<keyword evidence="5 9" id="KW-0436">Ligase</keyword>
<dbReference type="GO" id="GO:0005524">
    <property type="term" value="F:ATP binding"/>
    <property type="evidence" value="ECO:0007669"/>
    <property type="project" value="UniProtKB-UniRule"/>
</dbReference>
<feature type="binding site" evidence="6">
    <location>
        <position position="107"/>
    </location>
    <ligand>
        <name>L-histidine</name>
        <dbReference type="ChEBI" id="CHEBI:57595"/>
    </ligand>
</feature>
<dbReference type="PANTHER" id="PTHR43707">
    <property type="entry name" value="HISTIDYL-TRNA SYNTHETASE"/>
    <property type="match status" value="1"/>
</dbReference>
<comment type="similarity">
    <text evidence="2 5">Belongs to the class-II aminoacyl-tRNA synthetase family.</text>
</comment>
<organism evidence="9 10">
    <name type="scientific">Oxyplasma meridianum</name>
    <dbReference type="NCBI Taxonomy" id="3073602"/>
    <lineage>
        <taxon>Archaea</taxon>
        <taxon>Methanobacteriati</taxon>
        <taxon>Thermoplasmatota</taxon>
        <taxon>Thermoplasmata</taxon>
        <taxon>Thermoplasmatales</taxon>
        <taxon>Thermoplasmataceae</taxon>
        <taxon>Oxyplasma</taxon>
    </lineage>
</organism>
<keyword evidence="3 5" id="KW-0547">Nucleotide-binding</keyword>
<dbReference type="SUPFAM" id="SSF52954">
    <property type="entry name" value="Class II aaRS ABD-related"/>
    <property type="match status" value="1"/>
</dbReference>
<dbReference type="InterPro" id="IPR004516">
    <property type="entry name" value="HisRS/HisZ"/>
</dbReference>
<evidence type="ECO:0000256" key="3">
    <source>
        <dbReference type="ARBA" id="ARBA00022741"/>
    </source>
</evidence>
<dbReference type="Pfam" id="PF03129">
    <property type="entry name" value="HGTP_anticodon"/>
    <property type="match status" value="1"/>
</dbReference>
<dbReference type="GeneID" id="95967689"/>
<feature type="binding site" evidence="6">
    <location>
        <position position="269"/>
    </location>
    <ligand>
        <name>L-histidine</name>
        <dbReference type="ChEBI" id="CHEBI:57595"/>
    </ligand>
</feature>
<comment type="catalytic activity">
    <reaction evidence="4 5">
        <text>tRNA(His) + L-histidine + ATP = L-histidyl-tRNA(His) + AMP + diphosphate + H(+)</text>
        <dbReference type="Rhea" id="RHEA:17313"/>
        <dbReference type="Rhea" id="RHEA-COMP:9665"/>
        <dbReference type="Rhea" id="RHEA-COMP:9689"/>
        <dbReference type="ChEBI" id="CHEBI:15378"/>
        <dbReference type="ChEBI" id="CHEBI:30616"/>
        <dbReference type="ChEBI" id="CHEBI:33019"/>
        <dbReference type="ChEBI" id="CHEBI:57595"/>
        <dbReference type="ChEBI" id="CHEBI:78442"/>
        <dbReference type="ChEBI" id="CHEBI:78527"/>
        <dbReference type="ChEBI" id="CHEBI:456215"/>
        <dbReference type="EC" id="6.1.1.21"/>
    </reaction>
</comment>
<dbReference type="GO" id="GO:0005737">
    <property type="term" value="C:cytoplasm"/>
    <property type="evidence" value="ECO:0007669"/>
    <property type="project" value="UniProtKB-SubCell"/>
</dbReference>
<evidence type="ECO:0000256" key="4">
    <source>
        <dbReference type="ARBA" id="ARBA00047639"/>
    </source>
</evidence>
<keyword evidence="10" id="KW-1185">Reference proteome</keyword>
<dbReference type="EMBL" id="CP133772">
    <property type="protein sequence ID" value="WYY00383.1"/>
    <property type="molecule type" value="Genomic_DNA"/>
</dbReference>
<keyword evidence="5" id="KW-0648">Protein biosynthesis</keyword>
<dbReference type="PANTHER" id="PTHR43707:SF1">
    <property type="entry name" value="HISTIDINE--TRNA LIGASE, MITOCHONDRIAL-RELATED"/>
    <property type="match status" value="1"/>
</dbReference>
<dbReference type="RefSeq" id="WP_393970722.1">
    <property type="nucleotide sequence ID" value="NZ_CP133772.1"/>
</dbReference>
<evidence type="ECO:0000256" key="6">
    <source>
        <dbReference type="PIRSR" id="PIRSR001549-1"/>
    </source>
</evidence>
<feature type="domain" description="Anticodon-binding" evidence="7">
    <location>
        <begin position="341"/>
        <end position="424"/>
    </location>
</feature>
<dbReference type="InterPro" id="IPR036621">
    <property type="entry name" value="Anticodon-bd_dom_sf"/>
</dbReference>
<dbReference type="SUPFAM" id="SSF55681">
    <property type="entry name" value="Class II aaRS and biotin synthetases"/>
    <property type="match status" value="1"/>
</dbReference>
<accession>A0AAX4NHB5</accession>
<dbReference type="NCBIfam" id="TIGR00442">
    <property type="entry name" value="hisS"/>
    <property type="match status" value="1"/>
</dbReference>
<evidence type="ECO:0000256" key="2">
    <source>
        <dbReference type="ARBA" id="ARBA00008226"/>
    </source>
</evidence>
<feature type="domain" description="Class II Histidinyl-tRNA synthetase (HisRS)-like catalytic core" evidence="8">
    <location>
        <begin position="8"/>
        <end position="316"/>
    </location>
</feature>
<dbReference type="GO" id="GO:0006427">
    <property type="term" value="P:histidyl-tRNA aminoacylation"/>
    <property type="evidence" value="ECO:0007669"/>
    <property type="project" value="UniProtKB-UniRule"/>
</dbReference>
<evidence type="ECO:0000256" key="5">
    <source>
        <dbReference type="HAMAP-Rule" id="MF_00127"/>
    </source>
</evidence>
<dbReference type="CDD" id="cd00773">
    <property type="entry name" value="HisRS-like_core"/>
    <property type="match status" value="1"/>
</dbReference>
<protein>
    <recommendedName>
        <fullName evidence="5">Histidine--tRNA ligase</fullName>
        <ecNumber evidence="5">6.1.1.21</ecNumber>
    </recommendedName>
    <alternativeName>
        <fullName evidence="5">Histidyl-tRNA synthetase</fullName>
        <shortName evidence="5">HisRS</shortName>
    </alternativeName>
</protein>
<evidence type="ECO:0000256" key="1">
    <source>
        <dbReference type="ARBA" id="ARBA00004496"/>
    </source>
</evidence>
<dbReference type="Proteomes" id="UP001451606">
    <property type="component" value="Chromosome"/>
</dbReference>
<sequence>MKVERIKGFRDQYPEEMEPRKKMFSIAENTAELFGFGRIDFPSLEYLDLYRIKSGDELLNQTFSFTDRGGREVTMLPEATPSTVRLLTSRKDIPRPVRWYSLPKIWRYEEPQSGRLREHFQFNADIFGVDTPEADAEIINLAGSILTNLGLGSAFSIHINDRVVMDGILKYLGVENTERVFTIIDRFHKTTRDEFLLLLRENGVSEKSASILLKLVESPFEIGELGGKISDIVGKSETLSERLDRLTKTCDIIRKYGKANIMVDFSVIRGISYYTGIVFEAFDRQGEFRSILGGGRYDNLASLMSGQEIPAVGFGMGDVVLELLMRREGKWGYNRKDYTYVLCFMGETLQYALEVADKIRKNGVICVMDLSPRGLSKQIRSAESQGFRYILIIGEKEKERGTVTVRDLKESSQSEKTLDSFISDAKKTVKSDI</sequence>
<reference evidence="9 10" key="1">
    <citation type="submission" date="2023-09" db="EMBL/GenBank/DDBJ databases">
        <authorList>
            <person name="Golyshina O.V."/>
            <person name="Lunev E.A."/>
            <person name="Bargiela R."/>
            <person name="Gaines M.C."/>
            <person name="Daum B."/>
            <person name="Bale N.J."/>
            <person name="Koenen M."/>
            <person name="Sinninghe Damst J.S."/>
            <person name="Yakimov M."/>
            <person name="Golyshin P.N."/>
        </authorList>
    </citation>
    <scope>NUCLEOTIDE SEQUENCE [LARGE SCALE GENOMIC DNA]</scope>
    <source>
        <strain evidence="9 10">M1</strain>
    </source>
</reference>
<comment type="subcellular location">
    <subcellularLocation>
        <location evidence="1 5">Cytoplasm</location>
    </subcellularLocation>
</comment>
<dbReference type="InterPro" id="IPR041715">
    <property type="entry name" value="HisRS-like_core"/>
</dbReference>
<proteinExistence type="inferred from homology"/>
<dbReference type="InterPro" id="IPR045864">
    <property type="entry name" value="aa-tRNA-synth_II/BPL/LPL"/>
</dbReference>
<dbReference type="AlphaFoldDB" id="A0AAX4NHB5"/>
<gene>
    <name evidence="5 9" type="primary">hisS</name>
    <name evidence="9" type="ORF">OXIME_000953</name>
</gene>
<feature type="binding site" evidence="6">
    <location>
        <begin position="273"/>
        <end position="274"/>
    </location>
    <ligand>
        <name>L-histidine</name>
        <dbReference type="ChEBI" id="CHEBI:57595"/>
    </ligand>
</feature>
<keyword evidence="5" id="KW-0067">ATP-binding</keyword>